<feature type="coiled-coil region" evidence="1">
    <location>
        <begin position="342"/>
        <end position="462"/>
    </location>
</feature>
<reference evidence="3" key="1">
    <citation type="submission" date="2021-07" db="EMBL/GenBank/DDBJ databases">
        <authorList>
            <person name="Catto M.A."/>
            <person name="Jacobson A."/>
            <person name="Kennedy G."/>
            <person name="Labadie P."/>
            <person name="Hunt B.G."/>
            <person name="Srinivasan R."/>
        </authorList>
    </citation>
    <scope>NUCLEOTIDE SEQUENCE</scope>
    <source>
        <strain evidence="3">PL_HMW_Pooled</strain>
        <tissue evidence="3">Head</tissue>
    </source>
</reference>
<comment type="caution">
    <text evidence="3">The sequence shown here is derived from an EMBL/GenBank/DDBJ whole genome shotgun (WGS) entry which is preliminary data.</text>
</comment>
<accession>A0AAE1GSS3</accession>
<keyword evidence="4" id="KW-1185">Reference proteome</keyword>
<dbReference type="PANTHER" id="PTHR10337">
    <property type="entry name" value="SHC TRANSFORMING PROTEIN"/>
    <property type="match status" value="1"/>
</dbReference>
<name>A0AAE1GSS3_9NEOP</name>
<evidence type="ECO:0000313" key="3">
    <source>
        <dbReference type="EMBL" id="KAK3908267.1"/>
    </source>
</evidence>
<dbReference type="GO" id="GO:0007099">
    <property type="term" value="P:centriole replication"/>
    <property type="evidence" value="ECO:0007669"/>
    <property type="project" value="TreeGrafter"/>
</dbReference>
<dbReference type="Proteomes" id="UP001219518">
    <property type="component" value="Unassembled WGS sequence"/>
</dbReference>
<dbReference type="PANTHER" id="PTHR10337:SF6">
    <property type="entry name" value="CENTROSOMAL PROTEIN OF 152 KDA"/>
    <property type="match status" value="1"/>
</dbReference>
<evidence type="ECO:0000256" key="2">
    <source>
        <dbReference type="SAM" id="MobiDB-lite"/>
    </source>
</evidence>
<feature type="coiled-coil region" evidence="1">
    <location>
        <begin position="523"/>
        <end position="654"/>
    </location>
</feature>
<dbReference type="InterPro" id="IPR051235">
    <property type="entry name" value="CEP152/SHC-Transforming"/>
</dbReference>
<feature type="region of interest" description="Disordered" evidence="2">
    <location>
        <begin position="35"/>
        <end position="78"/>
    </location>
</feature>
<dbReference type="EMBL" id="JAHWGI010000033">
    <property type="protein sequence ID" value="KAK3908267.1"/>
    <property type="molecule type" value="Genomic_DNA"/>
</dbReference>
<keyword evidence="1" id="KW-0175">Coiled coil</keyword>
<feature type="compositionally biased region" description="Low complexity" evidence="2">
    <location>
        <begin position="59"/>
        <end position="70"/>
    </location>
</feature>
<evidence type="ECO:0000256" key="1">
    <source>
        <dbReference type="SAM" id="Coils"/>
    </source>
</evidence>
<feature type="region of interest" description="Disordered" evidence="2">
    <location>
        <begin position="489"/>
        <end position="517"/>
    </location>
</feature>
<proteinExistence type="predicted"/>
<feature type="compositionally biased region" description="Basic and acidic residues" evidence="2">
    <location>
        <begin position="494"/>
        <end position="517"/>
    </location>
</feature>
<evidence type="ECO:0000313" key="4">
    <source>
        <dbReference type="Proteomes" id="UP001219518"/>
    </source>
</evidence>
<sequence length="1193" mass="137693">MKKLLTDAFDDLIDEEDDDDQSTVSSLHQNSFRGYSLSNTGSSGSNHPSPHYITHNTHAQQQSSASPAQPEAFENGTHRSPIATQPIYENNMESFVTNDDVSQFETNLHNKNSHNGYSNDVVNVMQINSKQNGDHFGYLSSIPQADFTTNESLYASNGYAGNGYGGNGYAVNENISNGCVNDIHAHNGYAFNGNHPNEDIYRQTDIHSQDQLLVLYATRMQEISELKKELDSLRYERDSEVEQLKRKLLLAEAEKQGAFLSHKEAQNLLSEYQTQISQMRQDVEDLRIKNSALEKSKEEIARERDVAKSSAADLIQKVSILERNGKGLTSEKHMESFLKTVKQQHENQVRELQGQIESLTQKFSQKDHECCILERKLRDAQRAQEALITEKGKVVNELNKELEEAQKKVLEYTTSMNSQDMGHLKKELEQVKTERKALEQKLADTSRKLESAEKDLRQYEAVSKMGLLNNGDSSFETDSITNLGISRRHSLGGRADKSIDTNRDTSRRSKSQRERDDLTIQLRDELQRALQGQRSKREEIRRLQGELALRDQKIKTMKEQEKVYYVESENFKKNLTAVLDRLKRQEEEAKTLRGKSDEAGDLRSQVIRFKKEKEAIDKDLKDCKIQLESLRSENKSLREQLADMELELEQAKVRQVDQSAAEFLAFHDESLARLRQESSRQLEAQVVDYRVRMEQAQKECEEIKRLYIEVCSAKRALLTELQEEQAQVKKLTTDLEDVKESLQSLEELHRQERDLNRRLRDELEREKLSSSALKEEKENQLEEQVKERLGALRKEHESKLQELQKAKIEAVTQTEILRKRVHALEKDSLKLQELETECVELRKQAIEAPQRQQAEVERISRELKQSRERVIQLEKSLRTEFQSQMGAMIAERDSIQAELKQKDLQLEEYLQALSRIRPPTREIAVNTECGTLDALRKQFDEKIKELSAQFKTNEEQKLKALHAQHKVALASAEEHVKEETVKYFAEEISKMEDKHRGELGSFAKKLVEMESTFSKHLLALKNALLQKNQEVDDLKKKLKNAPETGIQRNGNGGSEDSIQLRLHVEQLKEQVESDRNNMTEALSRWANEVKDLQERETLLEKKLEELKLKYKNARKAAVHYKKLCEEKEKHMTSELTRLQAAYSKILSQVQERFAGIVNGKEQEVVEQLKRIESYYEGQMKDLENKLKNGVTIS</sequence>
<protein>
    <submittedName>
        <fullName evidence="3">Centrosomal protein of 152 kDa</fullName>
    </submittedName>
</protein>
<feature type="coiled-coil region" evidence="1">
    <location>
        <begin position="216"/>
        <end position="303"/>
    </location>
</feature>
<reference evidence="3" key="2">
    <citation type="journal article" date="2023" name="BMC Genomics">
        <title>Pest status, molecular evolution, and epigenetic factors derived from the genome assembly of Frankliniella fusca, a thysanopteran phytovirus vector.</title>
        <authorList>
            <person name="Catto M.A."/>
            <person name="Labadie P.E."/>
            <person name="Jacobson A.L."/>
            <person name="Kennedy G.G."/>
            <person name="Srinivasan R."/>
            <person name="Hunt B.G."/>
        </authorList>
    </citation>
    <scope>NUCLEOTIDE SEQUENCE</scope>
    <source>
        <strain evidence="3">PL_HMW_Pooled</strain>
    </source>
</reference>
<dbReference type="AlphaFoldDB" id="A0AAE1GSS3"/>
<gene>
    <name evidence="3" type="ORF">KUF71_018780</name>
</gene>
<feature type="coiled-coil region" evidence="1">
    <location>
        <begin position="679"/>
        <end position="912"/>
    </location>
</feature>
<feature type="compositionally biased region" description="Polar residues" evidence="2">
    <location>
        <begin position="35"/>
        <end position="58"/>
    </location>
</feature>
<organism evidence="3 4">
    <name type="scientific">Frankliniella fusca</name>
    <dbReference type="NCBI Taxonomy" id="407009"/>
    <lineage>
        <taxon>Eukaryota</taxon>
        <taxon>Metazoa</taxon>
        <taxon>Ecdysozoa</taxon>
        <taxon>Arthropoda</taxon>
        <taxon>Hexapoda</taxon>
        <taxon>Insecta</taxon>
        <taxon>Pterygota</taxon>
        <taxon>Neoptera</taxon>
        <taxon>Paraneoptera</taxon>
        <taxon>Thysanoptera</taxon>
        <taxon>Terebrantia</taxon>
        <taxon>Thripoidea</taxon>
        <taxon>Thripidae</taxon>
        <taxon>Frankliniella</taxon>
    </lineage>
</organism>
<feature type="coiled-coil region" evidence="1">
    <location>
        <begin position="1017"/>
        <end position="1123"/>
    </location>
</feature>
<dbReference type="GO" id="GO:0005813">
    <property type="term" value="C:centrosome"/>
    <property type="evidence" value="ECO:0007669"/>
    <property type="project" value="TreeGrafter"/>
</dbReference>